<dbReference type="PANTHER" id="PTHR20855">
    <property type="entry name" value="ADIPOR/PROGESTIN RECEPTOR-RELATED"/>
    <property type="match status" value="1"/>
</dbReference>
<evidence type="ECO:0000256" key="2">
    <source>
        <dbReference type="ARBA" id="ARBA00022692"/>
    </source>
</evidence>
<evidence type="ECO:0000256" key="4">
    <source>
        <dbReference type="ARBA" id="ARBA00023136"/>
    </source>
</evidence>
<comment type="caution">
    <text evidence="6">The sequence shown here is derived from an EMBL/GenBank/DDBJ whole genome shotgun (WGS) entry which is preliminary data.</text>
</comment>
<keyword evidence="3 5" id="KW-1133">Transmembrane helix</keyword>
<keyword evidence="4 5" id="KW-0472">Membrane</keyword>
<gene>
    <name evidence="6" type="ORF">J3Q64DRAFT_1422558</name>
</gene>
<name>A0ABR3AJP5_PHYBL</name>
<feature type="transmembrane region" description="Helical" evidence="5">
    <location>
        <begin position="371"/>
        <end position="392"/>
    </location>
</feature>
<feature type="transmembrane region" description="Helical" evidence="5">
    <location>
        <begin position="438"/>
        <end position="458"/>
    </location>
</feature>
<feature type="transmembrane region" description="Helical" evidence="5">
    <location>
        <begin position="271"/>
        <end position="293"/>
    </location>
</feature>
<reference evidence="6 7" key="1">
    <citation type="submission" date="2024-04" db="EMBL/GenBank/DDBJ databases">
        <title>Symmetric and asymmetric DNA N6-adenine methylation regulates different biological responses in Mucorales.</title>
        <authorList>
            <consortium name="Lawrence Berkeley National Laboratory"/>
            <person name="Lax C."/>
            <person name="Mondo S.J."/>
            <person name="Osorio-Concepcion M."/>
            <person name="Muszewska A."/>
            <person name="Corrochano-Luque M."/>
            <person name="Gutierrez G."/>
            <person name="Riley R."/>
            <person name="Lipzen A."/>
            <person name="Guo J."/>
            <person name="Hundley H."/>
            <person name="Amirebrahimi M."/>
            <person name="Ng V."/>
            <person name="Lorenzo-Gutierrez D."/>
            <person name="Binder U."/>
            <person name="Yang J."/>
            <person name="Song Y."/>
            <person name="Canovas D."/>
            <person name="Navarro E."/>
            <person name="Freitag M."/>
            <person name="Gabaldon T."/>
            <person name="Grigoriev I.V."/>
            <person name="Corrochano L.M."/>
            <person name="Nicolas F.E."/>
            <person name="Garre V."/>
        </authorList>
    </citation>
    <scope>NUCLEOTIDE SEQUENCE [LARGE SCALE GENOMIC DNA]</scope>
    <source>
        <strain evidence="6 7">L51</strain>
    </source>
</reference>
<dbReference type="InterPro" id="IPR004254">
    <property type="entry name" value="AdipoR/HlyIII-related"/>
</dbReference>
<evidence type="ECO:0000256" key="1">
    <source>
        <dbReference type="ARBA" id="ARBA00004141"/>
    </source>
</evidence>
<accession>A0ABR3AJP5</accession>
<dbReference type="Proteomes" id="UP001448207">
    <property type="component" value="Unassembled WGS sequence"/>
</dbReference>
<keyword evidence="7" id="KW-1185">Reference proteome</keyword>
<comment type="subcellular location">
    <subcellularLocation>
        <location evidence="1">Membrane</location>
        <topology evidence="1">Multi-pass membrane protein</topology>
    </subcellularLocation>
</comment>
<evidence type="ECO:0000256" key="3">
    <source>
        <dbReference type="ARBA" id="ARBA00022989"/>
    </source>
</evidence>
<protein>
    <submittedName>
        <fullName evidence="6">Hemolysin-III related-domain-containing protein</fullName>
    </submittedName>
</protein>
<dbReference type="EMBL" id="JBCLYO010000043">
    <property type="protein sequence ID" value="KAL0074235.1"/>
    <property type="molecule type" value="Genomic_DNA"/>
</dbReference>
<feature type="transmembrane region" description="Helical" evidence="5">
    <location>
        <begin position="305"/>
        <end position="328"/>
    </location>
</feature>
<evidence type="ECO:0000256" key="5">
    <source>
        <dbReference type="SAM" id="Phobius"/>
    </source>
</evidence>
<proteinExistence type="predicted"/>
<keyword evidence="2 5" id="KW-0812">Transmembrane</keyword>
<sequence>MQDMLAIQSNTTLHTDQPLDMTLFLKQRVTPLLVKFKSRLVLFEQTVNSDSKRFQQYSVQKIQNTYHTLERLEQEWQAKALLLYTKDYSNQNQHPIISIDTFAQVLEQALVDLSECYRELETSSALILVSDETLDNTIEAVMLKLEEFDGQIADCFLRASQVRDRVNEKLHKMADLASDHMDQIKGAVANGAKRLLHYEELPIQWRNNEHILTGYRFLNSTAECWHSLLYVHNETGNIYTHLFGLVFLAMVGTYHLLYSPVLSDIPLSDKVFFGVFFVAACKCLLCSTVWHTLSGISDLQTYRKVACLDYVGISVLICASIILCEYYGFYNHDIWRNTYITATGSMAILGVAMPFMSWFDHSERRWLRTMFFVVMASSAVVPIIHLCIANGLQETANFLSPFSKSISSYIIGVIVYSNQLPERIWPGKFDHFGHSHQLWHLFVMGGIWFNYTAIFHMVNLRETYGQNNILNTTTTTTTTI</sequence>
<dbReference type="Pfam" id="PF03006">
    <property type="entry name" value="HlyIII"/>
    <property type="match status" value="1"/>
</dbReference>
<evidence type="ECO:0000313" key="6">
    <source>
        <dbReference type="EMBL" id="KAL0074235.1"/>
    </source>
</evidence>
<dbReference type="PANTHER" id="PTHR20855:SF97">
    <property type="entry name" value="ADIPOR-LIKE RECEPTOR IZH3-RELATED"/>
    <property type="match status" value="1"/>
</dbReference>
<organism evidence="6 7">
    <name type="scientific">Phycomyces blakesleeanus</name>
    <dbReference type="NCBI Taxonomy" id="4837"/>
    <lineage>
        <taxon>Eukaryota</taxon>
        <taxon>Fungi</taxon>
        <taxon>Fungi incertae sedis</taxon>
        <taxon>Mucoromycota</taxon>
        <taxon>Mucoromycotina</taxon>
        <taxon>Mucoromycetes</taxon>
        <taxon>Mucorales</taxon>
        <taxon>Phycomycetaceae</taxon>
        <taxon>Phycomyces</taxon>
    </lineage>
</organism>
<evidence type="ECO:0000313" key="7">
    <source>
        <dbReference type="Proteomes" id="UP001448207"/>
    </source>
</evidence>
<feature type="transmembrane region" description="Helical" evidence="5">
    <location>
        <begin position="238"/>
        <end position="259"/>
    </location>
</feature>
<feature type="transmembrane region" description="Helical" evidence="5">
    <location>
        <begin position="340"/>
        <end position="359"/>
    </location>
</feature>